<dbReference type="PANTHER" id="PTHR36573:SF1">
    <property type="entry name" value="INTERMEMBRANE PHOSPHOLIPID TRANSPORT SYSTEM BINDING PROTEIN MLAC"/>
    <property type="match status" value="1"/>
</dbReference>
<dbReference type="PANTHER" id="PTHR36573">
    <property type="entry name" value="INTERMEMBRANE PHOSPHOLIPID TRANSPORT SYSTEM BINDING PROTEIN MLAC"/>
    <property type="match status" value="1"/>
</dbReference>
<feature type="signal peptide" evidence="1">
    <location>
        <begin position="1"/>
        <end position="22"/>
    </location>
</feature>
<protein>
    <submittedName>
        <fullName evidence="2">Putative phospholipid-binding protein MlaC</fullName>
    </submittedName>
</protein>
<accession>A0A345D8T6</accession>
<keyword evidence="1" id="KW-0732">Signal</keyword>
<evidence type="ECO:0000313" key="3">
    <source>
        <dbReference type="Proteomes" id="UP000252182"/>
    </source>
</evidence>
<dbReference type="AlphaFoldDB" id="A0A345D8T6"/>
<gene>
    <name evidence="2" type="primary">mlaC</name>
    <name evidence="2" type="ORF">DTO96_100484</name>
</gene>
<organism evidence="2 3">
    <name type="scientific">Ephemeroptericola cinctiostellae</name>
    <dbReference type="NCBI Taxonomy" id="2268024"/>
    <lineage>
        <taxon>Bacteria</taxon>
        <taxon>Pseudomonadati</taxon>
        <taxon>Pseudomonadota</taxon>
        <taxon>Betaproteobacteria</taxon>
        <taxon>Burkholderiales</taxon>
        <taxon>Burkholderiaceae</taxon>
        <taxon>Ephemeroptericola</taxon>
    </lineage>
</organism>
<dbReference type="KEGG" id="hyf:DTO96_100484"/>
<dbReference type="Gene3D" id="3.10.450.50">
    <property type="match status" value="1"/>
</dbReference>
<sequence length="188" mass="20205">MKFLKRVLLALGLMSAVSVAHAETADQFVKQMSDNVVAALRANPGLKSGNAGAVGTYVDGNIMPHVNFRSMISRVVGPAWNNASATEQNELMSESRRYLTRTYAGSLKGASVNSIDVYPASGNEVRTRINTSNGAKMVTYRLENNGGWKVNDLSVAGVWLVQSYAGQFRPVVAKGGVPALISYLKSKH</sequence>
<dbReference type="Gene3D" id="1.10.10.640">
    <property type="entry name" value="phospholipid-binding protein"/>
    <property type="match status" value="1"/>
</dbReference>
<feature type="chain" id="PRO_5016674772" evidence="1">
    <location>
        <begin position="23"/>
        <end position="188"/>
    </location>
</feature>
<name>A0A345D8T6_9BURK</name>
<dbReference type="RefSeq" id="WP_157964303.1">
    <property type="nucleotide sequence ID" value="NZ_CP031124.1"/>
</dbReference>
<evidence type="ECO:0000313" key="2">
    <source>
        <dbReference type="EMBL" id="AXF84774.1"/>
    </source>
</evidence>
<dbReference type="EMBL" id="CP031124">
    <property type="protein sequence ID" value="AXF84774.1"/>
    <property type="molecule type" value="Genomic_DNA"/>
</dbReference>
<dbReference type="Proteomes" id="UP000252182">
    <property type="component" value="Chromosome"/>
</dbReference>
<reference evidence="3" key="1">
    <citation type="submission" date="2018-07" db="EMBL/GenBank/DDBJ databases">
        <authorList>
            <person name="Kim H."/>
        </authorList>
    </citation>
    <scope>NUCLEOTIDE SEQUENCE [LARGE SCALE GENOMIC DNA]</scope>
    <source>
        <strain evidence="3">F02</strain>
    </source>
</reference>
<dbReference type="OrthoDB" id="9798905at2"/>
<evidence type="ECO:0000256" key="1">
    <source>
        <dbReference type="SAM" id="SignalP"/>
    </source>
</evidence>
<dbReference type="Pfam" id="PF05494">
    <property type="entry name" value="MlaC"/>
    <property type="match status" value="1"/>
</dbReference>
<proteinExistence type="predicted"/>
<keyword evidence="3" id="KW-1185">Reference proteome</keyword>
<dbReference type="InterPro" id="IPR008869">
    <property type="entry name" value="MlaC/ttg2D"/>
</dbReference>